<sequence length="112" mass="12894">MRTRESVEEQRLWKDRRNTLIIQASVSTRQGNNRYPNVLYGITLQRMKAANTKSSSQLSDNSCTPRALLSYRISNHRAETFACIVDLVFSLLIFNAIYQTFMLFGHLSMTAD</sequence>
<accession>A0A024GFL9</accession>
<protein>
    <submittedName>
        <fullName evidence="2">Uncharacterized protein</fullName>
    </submittedName>
</protein>
<evidence type="ECO:0000256" key="1">
    <source>
        <dbReference type="SAM" id="Phobius"/>
    </source>
</evidence>
<dbReference type="EMBL" id="CAIX01000099">
    <property type="protein sequence ID" value="CCI45477.1"/>
    <property type="molecule type" value="Genomic_DNA"/>
</dbReference>
<dbReference type="AlphaFoldDB" id="A0A024GFL9"/>
<proteinExistence type="predicted"/>
<gene>
    <name evidence="2" type="ORF">BN9_063740</name>
</gene>
<organism evidence="2 3">
    <name type="scientific">Albugo candida</name>
    <dbReference type="NCBI Taxonomy" id="65357"/>
    <lineage>
        <taxon>Eukaryota</taxon>
        <taxon>Sar</taxon>
        <taxon>Stramenopiles</taxon>
        <taxon>Oomycota</taxon>
        <taxon>Peronosporomycetes</taxon>
        <taxon>Albuginales</taxon>
        <taxon>Albuginaceae</taxon>
        <taxon>Albugo</taxon>
    </lineage>
</organism>
<keyword evidence="3" id="KW-1185">Reference proteome</keyword>
<keyword evidence="1" id="KW-1133">Transmembrane helix</keyword>
<evidence type="ECO:0000313" key="2">
    <source>
        <dbReference type="EMBL" id="CCI45477.1"/>
    </source>
</evidence>
<keyword evidence="1" id="KW-0472">Membrane</keyword>
<feature type="transmembrane region" description="Helical" evidence="1">
    <location>
        <begin position="81"/>
        <end position="104"/>
    </location>
</feature>
<comment type="caution">
    <text evidence="2">The sequence shown here is derived from an EMBL/GenBank/DDBJ whole genome shotgun (WGS) entry which is preliminary data.</text>
</comment>
<keyword evidence="1" id="KW-0812">Transmembrane</keyword>
<dbReference type="Proteomes" id="UP000053237">
    <property type="component" value="Unassembled WGS sequence"/>
</dbReference>
<dbReference type="InParanoid" id="A0A024GFL9"/>
<reference evidence="2 3" key="1">
    <citation type="submission" date="2012-05" db="EMBL/GenBank/DDBJ databases">
        <title>Recombination and specialization in a pathogen metapopulation.</title>
        <authorList>
            <person name="Gardiner A."/>
            <person name="Kemen E."/>
            <person name="Schultz-Larsen T."/>
            <person name="MacLean D."/>
            <person name="Van Oosterhout C."/>
            <person name="Jones J.D.G."/>
        </authorList>
    </citation>
    <scope>NUCLEOTIDE SEQUENCE [LARGE SCALE GENOMIC DNA]</scope>
    <source>
        <strain evidence="2 3">Ac Nc2</strain>
    </source>
</reference>
<evidence type="ECO:0000313" key="3">
    <source>
        <dbReference type="Proteomes" id="UP000053237"/>
    </source>
</evidence>
<name>A0A024GFL9_9STRA</name>